<evidence type="ECO:0000259" key="3">
    <source>
        <dbReference type="Pfam" id="PF06327"/>
    </source>
</evidence>
<keyword evidence="1" id="KW-0547">Nucleotide-binding</keyword>
<dbReference type="GO" id="GO:0006171">
    <property type="term" value="P:cAMP biosynthetic process"/>
    <property type="evidence" value="ECO:0007669"/>
    <property type="project" value="InterPro"/>
</dbReference>
<reference evidence="4 5" key="1">
    <citation type="submission" date="2019-06" db="EMBL/GenBank/DDBJ databases">
        <title>Draft genomes of female and male turbot (Scophthalmus maximus).</title>
        <authorList>
            <person name="Xu H."/>
            <person name="Xu X.-W."/>
            <person name="Shao C."/>
            <person name="Chen S."/>
        </authorList>
    </citation>
    <scope>NUCLEOTIDE SEQUENCE [LARGE SCALE GENOMIC DNA]</scope>
    <source>
        <strain evidence="4">Ysfricsl-2016a</strain>
        <tissue evidence="4">Blood</tissue>
    </source>
</reference>
<feature type="domain" description="Adenylate cyclase conserved" evidence="3">
    <location>
        <begin position="14"/>
        <end position="93"/>
    </location>
</feature>
<dbReference type="GO" id="GO:0004016">
    <property type="term" value="F:adenylate cyclase activity"/>
    <property type="evidence" value="ECO:0007669"/>
    <property type="project" value="InterPro"/>
</dbReference>
<dbReference type="InterPro" id="IPR009398">
    <property type="entry name" value="Adcy_conserved_dom"/>
</dbReference>
<dbReference type="Pfam" id="PF06327">
    <property type="entry name" value="Adcy_cons_dom"/>
    <property type="match status" value="1"/>
</dbReference>
<name>A0A6A4SXM2_SCOMX</name>
<gene>
    <name evidence="4" type="ORF">F2P81_011096</name>
</gene>
<organism evidence="4 5">
    <name type="scientific">Scophthalmus maximus</name>
    <name type="common">Turbot</name>
    <name type="synonym">Psetta maxima</name>
    <dbReference type="NCBI Taxonomy" id="52904"/>
    <lineage>
        <taxon>Eukaryota</taxon>
        <taxon>Metazoa</taxon>
        <taxon>Chordata</taxon>
        <taxon>Craniata</taxon>
        <taxon>Vertebrata</taxon>
        <taxon>Euteleostomi</taxon>
        <taxon>Actinopterygii</taxon>
        <taxon>Neopterygii</taxon>
        <taxon>Teleostei</taxon>
        <taxon>Neoteleostei</taxon>
        <taxon>Acanthomorphata</taxon>
        <taxon>Carangaria</taxon>
        <taxon>Pleuronectiformes</taxon>
        <taxon>Pleuronectoidei</taxon>
        <taxon>Scophthalmidae</taxon>
        <taxon>Scophthalmus</taxon>
    </lineage>
</organism>
<comment type="caution">
    <text evidence="4">The sequence shown here is derived from an EMBL/GenBank/DDBJ whole genome shotgun (WGS) entry which is preliminary data.</text>
</comment>
<dbReference type="EMBL" id="VEVO01000010">
    <property type="protein sequence ID" value="KAF0035784.1"/>
    <property type="molecule type" value="Genomic_DNA"/>
</dbReference>
<keyword evidence="2" id="KW-0456">Lyase</keyword>
<evidence type="ECO:0000256" key="1">
    <source>
        <dbReference type="ARBA" id="ARBA00022741"/>
    </source>
</evidence>
<dbReference type="GO" id="GO:0005886">
    <property type="term" value="C:plasma membrane"/>
    <property type="evidence" value="ECO:0007669"/>
    <property type="project" value="InterPro"/>
</dbReference>
<dbReference type="PANTHER" id="PTHR45627:SF11">
    <property type="entry name" value="ADENYLATE CYCLASE TYPE 6"/>
    <property type="match status" value="1"/>
</dbReference>
<dbReference type="AlphaFoldDB" id="A0A6A4SXM2"/>
<protein>
    <recommendedName>
        <fullName evidence="3">Adenylate cyclase conserved domain-containing protein</fullName>
    </recommendedName>
</protein>
<dbReference type="Proteomes" id="UP000438429">
    <property type="component" value="Unassembled WGS sequence"/>
</dbReference>
<evidence type="ECO:0000313" key="5">
    <source>
        <dbReference type="Proteomes" id="UP000438429"/>
    </source>
</evidence>
<accession>A0A6A4SXM2</accession>
<dbReference type="PANTHER" id="PTHR45627">
    <property type="entry name" value="ADENYLATE CYCLASE TYPE 1"/>
    <property type="match status" value="1"/>
</dbReference>
<proteinExistence type="predicted"/>
<sequence>MQRTRANSNEGLMPRWVPDRTFARTKDSKVFRQMGIDESSSKDNRCVQEAMNPEDEVDEFLGRAIDARSIDQLRKDHVKKFLLTFQTSSLEKKVQPDTPDLVLLCGRKRLLLMSDARLLRLLRLFPVTVFQEGGRSFRRIRRLYSTRVLLHILHTDRHLSTVSTVLRTVS</sequence>
<evidence type="ECO:0000313" key="4">
    <source>
        <dbReference type="EMBL" id="KAF0035784.1"/>
    </source>
</evidence>
<dbReference type="GO" id="GO:0000166">
    <property type="term" value="F:nucleotide binding"/>
    <property type="evidence" value="ECO:0007669"/>
    <property type="project" value="UniProtKB-KW"/>
</dbReference>
<dbReference type="GO" id="GO:0007189">
    <property type="term" value="P:adenylate cyclase-activating G protein-coupled receptor signaling pathway"/>
    <property type="evidence" value="ECO:0007669"/>
    <property type="project" value="TreeGrafter"/>
</dbReference>
<evidence type="ECO:0000256" key="2">
    <source>
        <dbReference type="ARBA" id="ARBA00023239"/>
    </source>
</evidence>